<dbReference type="AlphaFoldDB" id="A0A7L2TZL3"/>
<organism evidence="2 3">
    <name type="scientific">Pomatostomus ruficeps</name>
    <name type="common">Chestnut-crowned babbler</name>
    <dbReference type="NCBI Taxonomy" id="9176"/>
    <lineage>
        <taxon>Eukaryota</taxon>
        <taxon>Metazoa</taxon>
        <taxon>Chordata</taxon>
        <taxon>Craniata</taxon>
        <taxon>Vertebrata</taxon>
        <taxon>Euteleostomi</taxon>
        <taxon>Archelosauria</taxon>
        <taxon>Archosauria</taxon>
        <taxon>Dinosauria</taxon>
        <taxon>Saurischia</taxon>
        <taxon>Theropoda</taxon>
        <taxon>Coelurosauria</taxon>
        <taxon>Aves</taxon>
        <taxon>Neognathae</taxon>
        <taxon>Neoaves</taxon>
        <taxon>Telluraves</taxon>
        <taxon>Australaves</taxon>
        <taxon>Passeriformes</taxon>
        <taxon>Sylvioidea</taxon>
        <taxon>Timaliidae</taxon>
        <taxon>Pomatostomus</taxon>
    </lineage>
</organism>
<proteinExistence type="predicted"/>
<feature type="domain" description="Ig-like" evidence="1">
    <location>
        <begin position="18"/>
        <end position="93"/>
    </location>
</feature>
<feature type="non-terminal residue" evidence="2">
    <location>
        <position position="1"/>
    </location>
</feature>
<dbReference type="Proteomes" id="UP000583496">
    <property type="component" value="Unassembled WGS sequence"/>
</dbReference>
<name>A0A7L2TZL3_POMRU</name>
<accession>A0A7L2TZL3</accession>
<keyword evidence="3" id="KW-1185">Reference proteome</keyword>
<comment type="caution">
    <text evidence="2">The sequence shown here is derived from an EMBL/GenBank/DDBJ whole genome shotgun (WGS) entry which is preliminary data.</text>
</comment>
<dbReference type="PROSITE" id="PS50835">
    <property type="entry name" value="IG_LIKE"/>
    <property type="match status" value="1"/>
</dbReference>
<dbReference type="InterPro" id="IPR013106">
    <property type="entry name" value="Ig_V-set"/>
</dbReference>
<sequence>SWSDCGLFLLSAAVTGRMSLEQFSRELTVREGDQVTLQCSMNGDSVWKYFMYWYRQGPQGTLEWIYREGDIYGEGFKDRFLGSVQSSIATLQI</sequence>
<gene>
    <name evidence="2" type="primary">Hvm09</name>
    <name evidence="2" type="ORF">POSRUF_R14052</name>
</gene>
<dbReference type="Gene3D" id="2.60.40.10">
    <property type="entry name" value="Immunoglobulins"/>
    <property type="match status" value="1"/>
</dbReference>
<feature type="non-terminal residue" evidence="2">
    <location>
        <position position="93"/>
    </location>
</feature>
<dbReference type="InterPro" id="IPR036179">
    <property type="entry name" value="Ig-like_dom_sf"/>
</dbReference>
<dbReference type="OrthoDB" id="9945861at2759"/>
<evidence type="ECO:0000313" key="2">
    <source>
        <dbReference type="EMBL" id="NXS38681.1"/>
    </source>
</evidence>
<reference evidence="2 3" key="1">
    <citation type="submission" date="2019-09" db="EMBL/GenBank/DDBJ databases">
        <title>Bird 10,000 Genomes (B10K) Project - Family phase.</title>
        <authorList>
            <person name="Zhang G."/>
        </authorList>
    </citation>
    <scope>NUCLEOTIDE SEQUENCE [LARGE SCALE GENOMIC DNA]</scope>
    <source>
        <strain evidence="2">B10K-DU-002-71</strain>
        <tissue evidence="2">Muscle</tissue>
    </source>
</reference>
<evidence type="ECO:0000313" key="3">
    <source>
        <dbReference type="Proteomes" id="UP000583496"/>
    </source>
</evidence>
<dbReference type="SUPFAM" id="SSF48726">
    <property type="entry name" value="Immunoglobulin"/>
    <property type="match status" value="1"/>
</dbReference>
<protein>
    <submittedName>
        <fullName evidence="2">HVM09 protein</fullName>
    </submittedName>
</protein>
<evidence type="ECO:0000259" key="1">
    <source>
        <dbReference type="PROSITE" id="PS50835"/>
    </source>
</evidence>
<dbReference type="EMBL" id="VYZT01066626">
    <property type="protein sequence ID" value="NXS38681.1"/>
    <property type="molecule type" value="Genomic_DNA"/>
</dbReference>
<dbReference type="InterPro" id="IPR013783">
    <property type="entry name" value="Ig-like_fold"/>
</dbReference>
<dbReference type="InterPro" id="IPR007110">
    <property type="entry name" value="Ig-like_dom"/>
</dbReference>
<dbReference type="Pfam" id="PF07686">
    <property type="entry name" value="V-set"/>
    <property type="match status" value="1"/>
</dbReference>